<dbReference type="EMBL" id="JAZGQL010000012">
    <property type="protein sequence ID" value="MEE6308810.1"/>
    <property type="molecule type" value="Genomic_DNA"/>
</dbReference>
<keyword evidence="1" id="KW-0812">Transmembrane</keyword>
<dbReference type="EMBL" id="JAZGQL010000027">
    <property type="protein sequence ID" value="MEE6310574.1"/>
    <property type="molecule type" value="Genomic_DNA"/>
</dbReference>
<sequence>MSGTSLGIGFVLVLLAFVGWTGYRAASVGGTCLLLAGVGLVLEEAVGWMPADQEAVLTYQLGVVVVAAAVAIPFGLRRRLDGAGGIVVALVFALTSLAASRFADPDSALRIVLGALTAALVLIALHILADLWVLRPYVAVGTYLPIRRLCRGVMLTALAGILVNAASLLVPWLWPALGLLFLSFTCFVVALQLTTFVVILVRNGPFAKAWARRWSRTRRAANVELVGWGAAGAGALTSLGIPVAIPDVLRPPAPVTVALLVLGAGCVVAGGEMLRRVLDRAASHRYRPEPPESPHVASALRGLVESEPVYRLLPGIVRRW</sequence>
<name>A0ABU7SLK5_9ACTN</name>
<proteinExistence type="predicted"/>
<reference evidence="3 4" key="1">
    <citation type="submission" date="2024-01" db="EMBL/GenBank/DDBJ databases">
        <title>Genome insights into Plantactinospora veratri sp. nov.</title>
        <authorList>
            <person name="Wang L."/>
        </authorList>
    </citation>
    <scope>NUCLEOTIDE SEQUENCE [LARGE SCALE GENOMIC DNA]</scope>
    <source>
        <strain evidence="3 4">NEAU-FHS4</strain>
    </source>
</reference>
<keyword evidence="1" id="KW-0472">Membrane</keyword>
<evidence type="ECO:0000313" key="3">
    <source>
        <dbReference type="EMBL" id="MEE6310574.1"/>
    </source>
</evidence>
<evidence type="ECO:0000256" key="1">
    <source>
        <dbReference type="SAM" id="Phobius"/>
    </source>
</evidence>
<dbReference type="Proteomes" id="UP001339911">
    <property type="component" value="Unassembled WGS sequence"/>
</dbReference>
<feature type="transmembrane region" description="Helical" evidence="1">
    <location>
        <begin position="30"/>
        <end position="51"/>
    </location>
</feature>
<feature type="transmembrane region" description="Helical" evidence="1">
    <location>
        <begin position="153"/>
        <end position="174"/>
    </location>
</feature>
<feature type="transmembrane region" description="Helical" evidence="1">
    <location>
        <begin position="6"/>
        <end position="23"/>
    </location>
</feature>
<keyword evidence="4" id="KW-1185">Reference proteome</keyword>
<gene>
    <name evidence="2" type="ORF">V1634_18420</name>
    <name evidence="3" type="ORF">V1634_27410</name>
</gene>
<feature type="transmembrane region" description="Helical" evidence="1">
    <location>
        <begin position="257"/>
        <end position="278"/>
    </location>
</feature>
<feature type="transmembrane region" description="Helical" evidence="1">
    <location>
        <begin position="222"/>
        <end position="245"/>
    </location>
</feature>
<evidence type="ECO:0000313" key="2">
    <source>
        <dbReference type="EMBL" id="MEE6308810.1"/>
    </source>
</evidence>
<accession>A0ABU7SLK5</accession>
<feature type="transmembrane region" description="Helical" evidence="1">
    <location>
        <begin position="180"/>
        <end position="201"/>
    </location>
</feature>
<dbReference type="RefSeq" id="WP_331209090.1">
    <property type="nucleotide sequence ID" value="NZ_JAZGQL010000012.1"/>
</dbReference>
<evidence type="ECO:0000313" key="4">
    <source>
        <dbReference type="Proteomes" id="UP001339911"/>
    </source>
</evidence>
<protein>
    <submittedName>
        <fullName evidence="3">Uncharacterized protein</fullName>
    </submittedName>
</protein>
<organism evidence="3 4">
    <name type="scientific">Plantactinospora veratri</name>
    <dbReference type="NCBI Taxonomy" id="1436122"/>
    <lineage>
        <taxon>Bacteria</taxon>
        <taxon>Bacillati</taxon>
        <taxon>Actinomycetota</taxon>
        <taxon>Actinomycetes</taxon>
        <taxon>Micromonosporales</taxon>
        <taxon>Micromonosporaceae</taxon>
        <taxon>Plantactinospora</taxon>
    </lineage>
</organism>
<feature type="transmembrane region" description="Helical" evidence="1">
    <location>
        <begin position="109"/>
        <end position="133"/>
    </location>
</feature>
<feature type="transmembrane region" description="Helical" evidence="1">
    <location>
        <begin position="83"/>
        <end position="103"/>
    </location>
</feature>
<feature type="transmembrane region" description="Helical" evidence="1">
    <location>
        <begin position="57"/>
        <end position="76"/>
    </location>
</feature>
<comment type="caution">
    <text evidence="3">The sequence shown here is derived from an EMBL/GenBank/DDBJ whole genome shotgun (WGS) entry which is preliminary data.</text>
</comment>
<keyword evidence="1" id="KW-1133">Transmembrane helix</keyword>